<proteinExistence type="predicted"/>
<feature type="region of interest" description="Disordered" evidence="1">
    <location>
        <begin position="484"/>
        <end position="535"/>
    </location>
</feature>
<dbReference type="Proteomes" id="UP000565441">
    <property type="component" value="Unassembled WGS sequence"/>
</dbReference>
<name>A0A8H5HQ59_9AGAR</name>
<accession>A0A8H5HQ59</accession>
<reference evidence="2 3" key="1">
    <citation type="journal article" date="2020" name="ISME J.">
        <title>Uncovering the hidden diversity of litter-decomposition mechanisms in mushroom-forming fungi.</title>
        <authorList>
            <person name="Floudas D."/>
            <person name="Bentzer J."/>
            <person name="Ahren D."/>
            <person name="Johansson T."/>
            <person name="Persson P."/>
            <person name="Tunlid A."/>
        </authorList>
    </citation>
    <scope>NUCLEOTIDE SEQUENCE [LARGE SCALE GENOMIC DNA]</scope>
    <source>
        <strain evidence="2 3">CBS 661.87</strain>
    </source>
</reference>
<evidence type="ECO:0000256" key="1">
    <source>
        <dbReference type="SAM" id="MobiDB-lite"/>
    </source>
</evidence>
<feature type="region of interest" description="Disordered" evidence="1">
    <location>
        <begin position="415"/>
        <end position="442"/>
    </location>
</feature>
<dbReference type="OrthoDB" id="2688546at2759"/>
<protein>
    <submittedName>
        <fullName evidence="2">Uncharacterized protein</fullName>
    </submittedName>
</protein>
<evidence type="ECO:0000313" key="2">
    <source>
        <dbReference type="EMBL" id="KAF5387135.1"/>
    </source>
</evidence>
<gene>
    <name evidence="2" type="ORF">D9615_002162</name>
</gene>
<organism evidence="2 3">
    <name type="scientific">Tricholomella constricta</name>
    <dbReference type="NCBI Taxonomy" id="117010"/>
    <lineage>
        <taxon>Eukaryota</taxon>
        <taxon>Fungi</taxon>
        <taxon>Dikarya</taxon>
        <taxon>Basidiomycota</taxon>
        <taxon>Agaricomycotina</taxon>
        <taxon>Agaricomycetes</taxon>
        <taxon>Agaricomycetidae</taxon>
        <taxon>Agaricales</taxon>
        <taxon>Tricholomatineae</taxon>
        <taxon>Lyophyllaceae</taxon>
        <taxon>Tricholomella</taxon>
    </lineage>
</organism>
<sequence>MQLGRKWFPSKTTTARNLCTMEWCKNVGGSTPQFAAYWEGLKDTPEGQIRLNLGHPRSGCDCMAGRRLPLILIAFHPVAAPTWTSLTTPSTGTPDLAHSESRPWHGVPPSITASLYLYVPASGPESSLACSGIQRGNARARSGYLLDFTWEDLGILLSQLNSPRSVLVRSSQHSVTGNWGDDGAGRMEWGERGSLVAWMFAFACRHAPDSGASPSPRTTPYIRTSAHNLASPTSSFRFSLPRRCRQPHPGSRSQSQLAFLLPLPTSSLVSSGPPPLVYCDIALPDQKEVTLSSPRRTCTKHQAPSTNHQSLITTHQVHAELLPAHMLSAPVPKRQKARGSTFVGVHDDVELARFTASFYVYITWEPEKCSDILLGKENPRVKIKSITAISTFFDPPSEPSPSTTYTAHLLTKQALNRPRTPPGPAIARSSGERILTPPPSACRAPPHCSSTAAAAADWFIFSSFLYLEQTNQFGPSEKVHWSHSAASHRIPLEPQASPRSARGTSTGTGTKHRHRHQAPSTKHQAPSTKHHPGER</sequence>
<comment type="caution">
    <text evidence="2">The sequence shown here is derived from an EMBL/GenBank/DDBJ whole genome shotgun (WGS) entry which is preliminary data.</text>
</comment>
<dbReference type="AlphaFoldDB" id="A0A8H5HQ59"/>
<evidence type="ECO:0000313" key="3">
    <source>
        <dbReference type="Proteomes" id="UP000565441"/>
    </source>
</evidence>
<keyword evidence="3" id="KW-1185">Reference proteome</keyword>
<dbReference type="EMBL" id="JAACJP010000002">
    <property type="protein sequence ID" value="KAF5387135.1"/>
    <property type="molecule type" value="Genomic_DNA"/>
</dbReference>
<feature type="compositionally biased region" description="Polar residues" evidence="1">
    <location>
        <begin position="518"/>
        <end position="527"/>
    </location>
</feature>